<dbReference type="Pfam" id="PF05184">
    <property type="entry name" value="SapB_1"/>
    <property type="match status" value="1"/>
</dbReference>
<dbReference type="PROSITE" id="PS50015">
    <property type="entry name" value="SAP_B"/>
    <property type="match status" value="1"/>
</dbReference>
<dbReference type="Proteomes" id="UP000283530">
    <property type="component" value="Unassembled WGS sequence"/>
</dbReference>
<dbReference type="InterPro" id="IPR011001">
    <property type="entry name" value="Saposin-like"/>
</dbReference>
<dbReference type="Pfam" id="PF03489">
    <property type="entry name" value="SapB_2"/>
    <property type="match status" value="1"/>
</dbReference>
<dbReference type="OrthoDB" id="69496at2759"/>
<dbReference type="Gene3D" id="1.10.225.10">
    <property type="entry name" value="Saposin-like"/>
    <property type="match status" value="1"/>
</dbReference>
<protein>
    <submittedName>
        <fullName evidence="6">Prosaposin-like protein</fullName>
    </submittedName>
</protein>
<dbReference type="STRING" id="337451.A0A3S3M7M5"/>
<keyword evidence="1" id="KW-0645">Protease</keyword>
<keyword evidence="3" id="KW-1015">Disulfide bond</keyword>
<keyword evidence="1" id="KW-0378">Hydrolase</keyword>
<dbReference type="SUPFAM" id="SSF47862">
    <property type="entry name" value="Saposin"/>
    <property type="match status" value="1"/>
</dbReference>
<evidence type="ECO:0000256" key="3">
    <source>
        <dbReference type="ARBA" id="ARBA00023157"/>
    </source>
</evidence>
<feature type="domain" description="Saposin B-type" evidence="5">
    <location>
        <begin position="53"/>
        <end position="133"/>
    </location>
</feature>
<sequence>MDYRQSSSGNSCLSISREVEKVLGDPKLLEKASMTASELCHILPSDLQQKKSDNRSCTACHNALNELLDDLENPKTKIKVLKVLLKACEEVENHVKECKKLVFEYGPLILANVEKIIAKNDLCSIMHVCNSRHQTGKATDV</sequence>
<evidence type="ECO:0000256" key="2">
    <source>
        <dbReference type="ARBA" id="ARBA00023145"/>
    </source>
</evidence>
<keyword evidence="4" id="KW-0325">Glycoprotein</keyword>
<dbReference type="GO" id="GO:0004190">
    <property type="term" value="F:aspartic-type endopeptidase activity"/>
    <property type="evidence" value="ECO:0007669"/>
    <property type="project" value="UniProtKB-KW"/>
</dbReference>
<dbReference type="InterPro" id="IPR008138">
    <property type="entry name" value="SapB_2"/>
</dbReference>
<dbReference type="EMBL" id="QPKB01000001">
    <property type="protein sequence ID" value="RWR74739.1"/>
    <property type="molecule type" value="Genomic_DNA"/>
</dbReference>
<gene>
    <name evidence="6" type="ORF">CKAN_00308200</name>
</gene>
<reference evidence="6 7" key="1">
    <citation type="journal article" date="2019" name="Nat. Plants">
        <title>Stout camphor tree genome fills gaps in understanding of flowering plant genome evolution.</title>
        <authorList>
            <person name="Chaw S.M."/>
            <person name="Liu Y.C."/>
            <person name="Wu Y.W."/>
            <person name="Wang H.Y."/>
            <person name="Lin C.I."/>
            <person name="Wu C.S."/>
            <person name="Ke H.M."/>
            <person name="Chang L.Y."/>
            <person name="Hsu C.Y."/>
            <person name="Yang H.T."/>
            <person name="Sudianto E."/>
            <person name="Hsu M.H."/>
            <person name="Wu K.P."/>
            <person name="Wang L.N."/>
            <person name="Leebens-Mack J.H."/>
            <person name="Tsai I.J."/>
        </authorList>
    </citation>
    <scope>NUCLEOTIDE SEQUENCE [LARGE SCALE GENOMIC DNA]</scope>
    <source>
        <strain evidence="7">cv. Chaw 1501</strain>
        <tissue evidence="6">Young leaves</tissue>
    </source>
</reference>
<evidence type="ECO:0000256" key="1">
    <source>
        <dbReference type="ARBA" id="ARBA00022750"/>
    </source>
</evidence>
<proteinExistence type="predicted"/>
<evidence type="ECO:0000259" key="5">
    <source>
        <dbReference type="PROSITE" id="PS50015"/>
    </source>
</evidence>
<dbReference type="PANTHER" id="PTHR11480:SF87">
    <property type="entry name" value="PROSAPOSIN-LIKE"/>
    <property type="match status" value="1"/>
</dbReference>
<keyword evidence="1" id="KW-0064">Aspartyl protease</keyword>
<organism evidence="6 7">
    <name type="scientific">Cinnamomum micranthum f. kanehirae</name>
    <dbReference type="NCBI Taxonomy" id="337451"/>
    <lineage>
        <taxon>Eukaryota</taxon>
        <taxon>Viridiplantae</taxon>
        <taxon>Streptophyta</taxon>
        <taxon>Embryophyta</taxon>
        <taxon>Tracheophyta</taxon>
        <taxon>Spermatophyta</taxon>
        <taxon>Magnoliopsida</taxon>
        <taxon>Magnoliidae</taxon>
        <taxon>Laurales</taxon>
        <taxon>Lauraceae</taxon>
        <taxon>Cinnamomum</taxon>
    </lineage>
</organism>
<evidence type="ECO:0000256" key="4">
    <source>
        <dbReference type="ARBA" id="ARBA00023180"/>
    </source>
</evidence>
<dbReference type="AlphaFoldDB" id="A0A3S3M7M5"/>
<keyword evidence="2" id="KW-0865">Zymogen</keyword>
<name>A0A3S3M7M5_9MAGN</name>
<accession>A0A3S3M7M5</accession>
<dbReference type="PANTHER" id="PTHR11480">
    <property type="entry name" value="SAPOSIN-RELATED"/>
    <property type="match status" value="1"/>
</dbReference>
<evidence type="ECO:0000313" key="6">
    <source>
        <dbReference type="EMBL" id="RWR74739.1"/>
    </source>
</evidence>
<keyword evidence="7" id="KW-1185">Reference proteome</keyword>
<dbReference type="SMART" id="SM00741">
    <property type="entry name" value="SapB"/>
    <property type="match status" value="1"/>
</dbReference>
<dbReference type="GO" id="GO:0006629">
    <property type="term" value="P:lipid metabolic process"/>
    <property type="evidence" value="ECO:0007669"/>
    <property type="project" value="InterPro"/>
</dbReference>
<dbReference type="InterPro" id="IPR008139">
    <property type="entry name" value="SaposinB_dom"/>
</dbReference>
<dbReference type="InterPro" id="IPR051428">
    <property type="entry name" value="Sphingo_Act-Surfact_Prot"/>
</dbReference>
<evidence type="ECO:0000313" key="7">
    <source>
        <dbReference type="Proteomes" id="UP000283530"/>
    </source>
</evidence>
<dbReference type="InterPro" id="IPR007856">
    <property type="entry name" value="SapB_1"/>
</dbReference>
<comment type="caution">
    <text evidence="6">The sequence shown here is derived from an EMBL/GenBank/DDBJ whole genome shotgun (WGS) entry which is preliminary data.</text>
</comment>